<evidence type="ECO:0000256" key="1">
    <source>
        <dbReference type="SAM" id="Coils"/>
    </source>
</evidence>
<evidence type="ECO:0000313" key="3">
    <source>
        <dbReference type="EMBL" id="KYK54989.1"/>
    </source>
</evidence>
<evidence type="ECO:0000313" key="4">
    <source>
        <dbReference type="Proteomes" id="UP000076580"/>
    </source>
</evidence>
<feature type="compositionally biased region" description="Polar residues" evidence="2">
    <location>
        <begin position="527"/>
        <end position="538"/>
    </location>
</feature>
<feature type="coiled-coil region" evidence="1">
    <location>
        <begin position="313"/>
        <end position="340"/>
    </location>
</feature>
<reference evidence="3 4" key="1">
    <citation type="journal article" date="2016" name="Sci. Rep.">
        <title>Insights into Adaptations to a Near-Obligate Nematode Endoparasitic Lifestyle from the Finished Genome of Drechmeria coniospora.</title>
        <authorList>
            <person name="Zhang L."/>
            <person name="Zhou Z."/>
            <person name="Guo Q."/>
            <person name="Fokkens L."/>
            <person name="Miskei M."/>
            <person name="Pocsi I."/>
            <person name="Zhang W."/>
            <person name="Chen M."/>
            <person name="Wang L."/>
            <person name="Sun Y."/>
            <person name="Donzelli B.G."/>
            <person name="Gibson D.M."/>
            <person name="Nelson D.R."/>
            <person name="Luo J.G."/>
            <person name="Rep M."/>
            <person name="Liu H."/>
            <person name="Yang S."/>
            <person name="Wang J."/>
            <person name="Krasnoff S.B."/>
            <person name="Xu Y."/>
            <person name="Molnar I."/>
            <person name="Lin M."/>
        </authorList>
    </citation>
    <scope>NUCLEOTIDE SEQUENCE [LARGE SCALE GENOMIC DNA]</scope>
    <source>
        <strain evidence="3 4">ARSEF 6962</strain>
    </source>
</reference>
<feature type="compositionally biased region" description="Basic and acidic residues" evidence="2">
    <location>
        <begin position="101"/>
        <end position="116"/>
    </location>
</feature>
<feature type="region of interest" description="Disordered" evidence="2">
    <location>
        <begin position="1"/>
        <end position="28"/>
    </location>
</feature>
<feature type="compositionally biased region" description="Basic residues" evidence="2">
    <location>
        <begin position="64"/>
        <end position="75"/>
    </location>
</feature>
<dbReference type="EMBL" id="LAYC01000003">
    <property type="protein sequence ID" value="KYK54989.1"/>
    <property type="molecule type" value="Genomic_DNA"/>
</dbReference>
<feature type="region of interest" description="Disordered" evidence="2">
    <location>
        <begin position="469"/>
        <end position="551"/>
    </location>
</feature>
<sequence length="651" mass="70826">MADTASQIHDASNAKSSSAPKDKNCPYCGQAFTSSSLGRHLDLYIKEKNPKPPDGIHDVDAIRKLRRGITRRHPRASVGRKGSTPLGTPRPSAARRGGSGADKESFKSSAPKDAHYALDSAIGKPPFSSRWETTDGGGHAPTGSSWEANDMAPDASRRASIPRSASRQSVQKAQLDMKRKLADAVDTARAAELALHELIASWRAAKYVQPKAGKPYSRVLIRARQNASNPTTPFDFDPLSLDFPALTLQCLRPPPTLFSSTQHPTSTSWSVQFPGQREFGAMKSYFRDELRYWKAARASAASAAVDETSANAQKETQEAVKRLEKIAGNLETQIEEHLQSAYAVWASLPAQRQQELWILELARGVGRKHKEAEMGKELQHTLQQENAKLKMQLEQVHRLRQQQGELHVRSSTGASLDRDLLVSAYEQAVKQGKVIIGFDMEDRNADLGTVVSNSIERWKNVISMTRATSAAAVPQKPLDQPAQTPGIINSPAQSQPSAVSQTPRQPTNPYPTGNYQLARKDQAGSEPATSAGTTSPPSVSEASDQDADAEMEDDDSFAIMHTSPMKSAHPPVPNQAALDVPRTRPLMPQQGATTPDMRFMMHNGASNAVNRAAMGMGRSMPSMNMSMQGSHLAGGDLGIMQQVRGDAMYME</sequence>
<feature type="compositionally biased region" description="Polar residues" evidence="2">
    <location>
        <begin position="502"/>
        <end position="515"/>
    </location>
</feature>
<name>A0A151GD09_DRECN</name>
<dbReference type="Proteomes" id="UP000076580">
    <property type="component" value="Chromosome 03"/>
</dbReference>
<keyword evidence="4" id="KW-1185">Reference proteome</keyword>
<dbReference type="RefSeq" id="XP_040654341.1">
    <property type="nucleotide sequence ID" value="XM_040804237.1"/>
</dbReference>
<feature type="region of interest" description="Disordered" evidence="2">
    <location>
        <begin position="45"/>
        <end position="173"/>
    </location>
</feature>
<dbReference type="InParanoid" id="A0A151GD09"/>
<feature type="compositionally biased region" description="Low complexity" evidence="2">
    <location>
        <begin position="152"/>
        <end position="167"/>
    </location>
</feature>
<evidence type="ECO:0000256" key="2">
    <source>
        <dbReference type="SAM" id="MobiDB-lite"/>
    </source>
</evidence>
<accession>A0A151GD09</accession>
<proteinExistence type="predicted"/>
<feature type="compositionally biased region" description="Basic and acidic residues" evidence="2">
    <location>
        <begin position="45"/>
        <end position="63"/>
    </location>
</feature>
<keyword evidence="1" id="KW-0175">Coiled coil</keyword>
<feature type="compositionally biased region" description="Low complexity" evidence="2">
    <location>
        <begin position="490"/>
        <end position="501"/>
    </location>
</feature>
<dbReference type="STRING" id="98403.A0A151GD09"/>
<feature type="compositionally biased region" description="Polar residues" evidence="2">
    <location>
        <begin position="1"/>
        <end position="19"/>
    </location>
</feature>
<comment type="caution">
    <text evidence="3">The sequence shown here is derived from an EMBL/GenBank/DDBJ whole genome shotgun (WGS) entry which is preliminary data.</text>
</comment>
<dbReference type="AlphaFoldDB" id="A0A151GD09"/>
<organism evidence="3 4">
    <name type="scientific">Drechmeria coniospora</name>
    <name type="common">Nematophagous fungus</name>
    <name type="synonym">Meria coniospora</name>
    <dbReference type="NCBI Taxonomy" id="98403"/>
    <lineage>
        <taxon>Eukaryota</taxon>
        <taxon>Fungi</taxon>
        <taxon>Dikarya</taxon>
        <taxon>Ascomycota</taxon>
        <taxon>Pezizomycotina</taxon>
        <taxon>Sordariomycetes</taxon>
        <taxon>Hypocreomycetidae</taxon>
        <taxon>Hypocreales</taxon>
        <taxon>Ophiocordycipitaceae</taxon>
        <taxon>Drechmeria</taxon>
    </lineage>
</organism>
<dbReference type="GeneID" id="63719593"/>
<gene>
    <name evidence="3" type="ORF">DCS_06950</name>
</gene>
<protein>
    <submittedName>
        <fullName evidence="3">Uncharacterized protein</fullName>
    </submittedName>
</protein>